<dbReference type="PANTHER" id="PTHR21261">
    <property type="entry name" value="BEAT PROTEIN"/>
    <property type="match status" value="1"/>
</dbReference>
<dbReference type="PANTHER" id="PTHR21261:SF14">
    <property type="entry name" value="BEATEN PATH IV, ISOFORM B"/>
    <property type="match status" value="1"/>
</dbReference>
<feature type="non-terminal residue" evidence="3">
    <location>
        <position position="122"/>
    </location>
</feature>
<dbReference type="FunFam" id="2.60.40.10:FF:002337">
    <property type="entry name" value="Beat protein"/>
    <property type="match status" value="1"/>
</dbReference>
<evidence type="ECO:0000259" key="2">
    <source>
        <dbReference type="Pfam" id="PF08205"/>
    </source>
</evidence>
<dbReference type="SUPFAM" id="SSF48726">
    <property type="entry name" value="Immunoglobulin"/>
    <property type="match status" value="1"/>
</dbReference>
<name>A0A6L2PEA3_COPFO</name>
<dbReference type="Proteomes" id="UP000502823">
    <property type="component" value="Unassembled WGS sequence"/>
</dbReference>
<dbReference type="EMBL" id="BLKM01000262">
    <property type="protein sequence ID" value="GFG30899.1"/>
    <property type="molecule type" value="Genomic_DNA"/>
</dbReference>
<keyword evidence="1" id="KW-1015">Disulfide bond</keyword>
<comment type="caution">
    <text evidence="3">The sequence shown here is derived from an EMBL/GenBank/DDBJ whole genome shotgun (WGS) entry which is preliminary data.</text>
</comment>
<keyword evidence="4" id="KW-1185">Reference proteome</keyword>
<dbReference type="OrthoDB" id="6415662at2759"/>
<feature type="non-terminal residue" evidence="3">
    <location>
        <position position="1"/>
    </location>
</feature>
<evidence type="ECO:0000256" key="1">
    <source>
        <dbReference type="ARBA" id="ARBA00023157"/>
    </source>
</evidence>
<reference evidence="4" key="1">
    <citation type="submission" date="2020-01" db="EMBL/GenBank/DDBJ databases">
        <title>Draft genome sequence of the Termite Coptotermes fromosanus.</title>
        <authorList>
            <person name="Itakura S."/>
            <person name="Yosikawa Y."/>
            <person name="Umezawa K."/>
        </authorList>
    </citation>
    <scope>NUCLEOTIDE SEQUENCE [LARGE SCALE GENOMIC DNA]</scope>
</reference>
<accession>A0A6L2PEA3</accession>
<evidence type="ECO:0000313" key="3">
    <source>
        <dbReference type="EMBL" id="GFG30899.1"/>
    </source>
</evidence>
<dbReference type="AlphaFoldDB" id="A0A6L2PEA3"/>
<dbReference type="Pfam" id="PF08205">
    <property type="entry name" value="C2-set_2"/>
    <property type="match status" value="1"/>
</dbReference>
<dbReference type="InterPro" id="IPR013783">
    <property type="entry name" value="Ig-like_fold"/>
</dbReference>
<gene>
    <name evidence="3" type="ORF">Cfor_07083</name>
</gene>
<dbReference type="Gene3D" id="2.60.40.10">
    <property type="entry name" value="Immunoglobulins"/>
    <property type="match status" value="1"/>
</dbReference>
<organism evidence="3 4">
    <name type="scientific">Coptotermes formosanus</name>
    <name type="common">Formosan subterranean termite</name>
    <dbReference type="NCBI Taxonomy" id="36987"/>
    <lineage>
        <taxon>Eukaryota</taxon>
        <taxon>Metazoa</taxon>
        <taxon>Ecdysozoa</taxon>
        <taxon>Arthropoda</taxon>
        <taxon>Hexapoda</taxon>
        <taxon>Insecta</taxon>
        <taxon>Pterygota</taxon>
        <taxon>Neoptera</taxon>
        <taxon>Polyneoptera</taxon>
        <taxon>Dictyoptera</taxon>
        <taxon>Blattodea</taxon>
        <taxon>Blattoidea</taxon>
        <taxon>Termitoidae</taxon>
        <taxon>Rhinotermitidae</taxon>
        <taxon>Coptotermes</taxon>
    </lineage>
</organism>
<sequence>LPEDGPHITGEEAQYQVGDEMSLNCTSGKSYPASELQWFINDEQVTSPDALVLYPHVVHRRGLLVSTLGLSFTVTGSHFLNGKMKVRCVASVSPILWQGDSESVVQRVSPLIEKNIREALIL</sequence>
<dbReference type="InterPro" id="IPR036179">
    <property type="entry name" value="Ig-like_dom_sf"/>
</dbReference>
<protein>
    <recommendedName>
        <fullName evidence="2">CD80-like immunoglobulin C2-set domain-containing protein</fullName>
    </recommendedName>
</protein>
<proteinExistence type="predicted"/>
<dbReference type="InParanoid" id="A0A6L2PEA3"/>
<feature type="domain" description="CD80-like immunoglobulin C2-set" evidence="2">
    <location>
        <begin position="6"/>
        <end position="45"/>
    </location>
</feature>
<dbReference type="InterPro" id="IPR013162">
    <property type="entry name" value="CD80_C2-set"/>
</dbReference>
<evidence type="ECO:0000313" key="4">
    <source>
        <dbReference type="Proteomes" id="UP000502823"/>
    </source>
</evidence>